<dbReference type="InterPro" id="IPR053205">
    <property type="entry name" value="GHMP_kinase_L-arabinokinase"/>
</dbReference>
<organism evidence="1 2">
    <name type="scientific">Thiohalomonas denitrificans</name>
    <dbReference type="NCBI Taxonomy" id="415747"/>
    <lineage>
        <taxon>Bacteria</taxon>
        <taxon>Pseudomonadati</taxon>
        <taxon>Pseudomonadota</taxon>
        <taxon>Gammaproteobacteria</taxon>
        <taxon>Thiohalomonadales</taxon>
        <taxon>Thiohalomonadaceae</taxon>
        <taxon>Thiohalomonas</taxon>
    </lineage>
</organism>
<dbReference type="Gene3D" id="3.40.50.2000">
    <property type="entry name" value="Glycogen Phosphorylase B"/>
    <property type="match status" value="1"/>
</dbReference>
<keyword evidence="2" id="KW-1185">Reference proteome</keyword>
<dbReference type="Proteomes" id="UP000199648">
    <property type="component" value="Unassembled WGS sequence"/>
</dbReference>
<accession>A0A1G5Q8B7</accession>
<proteinExistence type="predicted"/>
<dbReference type="AlphaFoldDB" id="A0A1G5Q8B7"/>
<gene>
    <name evidence="1" type="ORF">SAMN03097708_01611</name>
</gene>
<dbReference type="EMBL" id="FMWD01000004">
    <property type="protein sequence ID" value="SCZ58125.1"/>
    <property type="molecule type" value="Genomic_DNA"/>
</dbReference>
<dbReference type="SUPFAM" id="SSF53756">
    <property type="entry name" value="UDP-Glycosyltransferase/glycogen phosphorylase"/>
    <property type="match status" value="1"/>
</dbReference>
<dbReference type="PANTHER" id="PTHR38134:SF2">
    <property type="entry name" value="GALACTOKINASE"/>
    <property type="match status" value="1"/>
</dbReference>
<dbReference type="PANTHER" id="PTHR38134">
    <property type="entry name" value="SLR1395 PROTEIN"/>
    <property type="match status" value="1"/>
</dbReference>
<reference evidence="1 2" key="1">
    <citation type="submission" date="2016-10" db="EMBL/GenBank/DDBJ databases">
        <authorList>
            <person name="de Groot N.N."/>
        </authorList>
    </citation>
    <scope>NUCLEOTIDE SEQUENCE [LARGE SCALE GENOMIC DNA]</scope>
    <source>
        <strain evidence="1 2">HLD2</strain>
    </source>
</reference>
<dbReference type="STRING" id="415747.SAMN03097708_01611"/>
<evidence type="ECO:0000313" key="1">
    <source>
        <dbReference type="EMBL" id="SCZ58125.1"/>
    </source>
</evidence>
<sequence>MHLLAAISPHGFGHLAQSAAVLNALRARQPGLRLTLRTALSRAVLERRIDGPFELQVATDDFGMVQHNALEVDVEASAQRYAEFHRQWDERVEHVAGELRSAAPDLVLADIPYLTLAGASRAGLPSVAMCCLNWADIYRHYCADRPEAGRILEQIETAYRGADVFLRTAPSMPMVFLDNARDIGPIMASGRNRRSELDRAFNTGGEKFVLVAVGGIHLRLPVEQWPRIEGVRWLVQRDWQVEHPDAITIEDLNLPFADLVASCDLLITKPGYGSFTEAAANGIPVFYLPRPGWPESPYLEQWLRKNGSAESLSPEAWNSNSFRQAVLRSLQAGRHTPVSATGIDQAVDELEQRIAIDL</sequence>
<evidence type="ECO:0000313" key="2">
    <source>
        <dbReference type="Proteomes" id="UP000199648"/>
    </source>
</evidence>
<evidence type="ECO:0008006" key="3">
    <source>
        <dbReference type="Google" id="ProtNLM"/>
    </source>
</evidence>
<name>A0A1G5Q8B7_9GAMM</name>
<dbReference type="RefSeq" id="WP_217631932.1">
    <property type="nucleotide sequence ID" value="NZ_FMWD01000004.1"/>
</dbReference>
<protein>
    <recommendedName>
        <fullName evidence="3">UDP:flavonoid glycosyltransferase YjiC, YdhE family</fullName>
    </recommendedName>
</protein>